<sequence length="641" mass="71774">MNTSSKYRQVLKTENPETVDDGNNNVKKPKRSIFQRAYRYVREKLPKKKGSIKISNYHSLPELPTADETPQSFDVNGTQPSVEHVSVKNDLIDFDDAQPPALHIPFPGSSRRRAYQTKSFNALNLISRVASVPTSLTNISEILSRDSSDTDVETDAEDLLQSTTSLGVYGTMKPFPHALTLVSKAKSVPELSTRMLMSKDCDVHHVKTLNPQANASTDSMAICDSAYVSALDLDDEASDANSLSSSGDGSETCSSSSSEEQNQKSDEEEQNQKSDEETQVKRLIRVFEYKKNSLSSTTPLVPPKKPTKMANKRKKENGHINKKVEFLLKAIGNLTNDLGVHTEIVIRLLINNIEEFGPQFSPAVKITSLNKAVKHVFKREGIERPDVMPECIKIRDALNPNDNDPECVTGIQKDILLWYFDNIKTYKHKSSADLHLEQCPWLDPDGRVSLQNVRRSIRSVHKDLQPTLAFLAQTIDWNDVESFSSPRPKENKRGRACGHGWYFLIHHCLASHCKKVKASEDEQKMLMSFPPSGEIELDAGGRIRIGMEAITIEIGEIKTSTKGVQKGHTQLKRSLLISAFICRSIHEEINVPYILKGYIFVAGKKKKENQGIFHEERVYTPPGTLHCQAVPIPSWPTGKES</sequence>
<organism evidence="2 3">
    <name type="scientific">Daphnia magna</name>
    <dbReference type="NCBI Taxonomy" id="35525"/>
    <lineage>
        <taxon>Eukaryota</taxon>
        <taxon>Metazoa</taxon>
        <taxon>Ecdysozoa</taxon>
        <taxon>Arthropoda</taxon>
        <taxon>Crustacea</taxon>
        <taxon>Branchiopoda</taxon>
        <taxon>Diplostraca</taxon>
        <taxon>Cladocera</taxon>
        <taxon>Anomopoda</taxon>
        <taxon>Daphniidae</taxon>
        <taxon>Daphnia</taxon>
    </lineage>
</organism>
<reference evidence="2 3" key="1">
    <citation type="journal article" date="2023" name="Nucleic Acids Res.">
        <title>The hologenome of Daphnia magna reveals possible DNA methylation and microbiome-mediated evolution of the host genome.</title>
        <authorList>
            <person name="Chaturvedi A."/>
            <person name="Li X."/>
            <person name="Dhandapani V."/>
            <person name="Marshall H."/>
            <person name="Kissane S."/>
            <person name="Cuenca-Cambronero M."/>
            <person name="Asole G."/>
            <person name="Calvet F."/>
            <person name="Ruiz-Romero M."/>
            <person name="Marangio P."/>
            <person name="Guigo R."/>
            <person name="Rago D."/>
            <person name="Mirbahai L."/>
            <person name="Eastwood N."/>
            <person name="Colbourne J.K."/>
            <person name="Zhou J."/>
            <person name="Mallon E."/>
            <person name="Orsini L."/>
        </authorList>
    </citation>
    <scope>NUCLEOTIDE SEQUENCE [LARGE SCALE GENOMIC DNA]</scope>
    <source>
        <strain evidence="2">LRV0_1</strain>
    </source>
</reference>
<feature type="region of interest" description="Disordered" evidence="1">
    <location>
        <begin position="1"/>
        <end position="29"/>
    </location>
</feature>
<name>A0ABR0ANA2_9CRUS</name>
<feature type="compositionally biased region" description="Low complexity" evidence="1">
    <location>
        <begin position="239"/>
        <end position="260"/>
    </location>
</feature>
<keyword evidence="3" id="KW-1185">Reference proteome</keyword>
<protein>
    <submittedName>
        <fullName evidence="2">Uncharacterized protein</fullName>
    </submittedName>
</protein>
<gene>
    <name evidence="2" type="ORF">OUZ56_015603</name>
</gene>
<dbReference type="EMBL" id="JAOYFB010000038">
    <property type="protein sequence ID" value="KAK4026601.1"/>
    <property type="molecule type" value="Genomic_DNA"/>
</dbReference>
<feature type="region of interest" description="Disordered" evidence="1">
    <location>
        <begin position="295"/>
        <end position="316"/>
    </location>
</feature>
<evidence type="ECO:0000313" key="2">
    <source>
        <dbReference type="EMBL" id="KAK4026601.1"/>
    </source>
</evidence>
<evidence type="ECO:0000313" key="3">
    <source>
        <dbReference type="Proteomes" id="UP001234178"/>
    </source>
</evidence>
<evidence type="ECO:0000256" key="1">
    <source>
        <dbReference type="SAM" id="MobiDB-lite"/>
    </source>
</evidence>
<feature type="compositionally biased region" description="Basic residues" evidence="1">
    <location>
        <begin position="305"/>
        <end position="316"/>
    </location>
</feature>
<comment type="caution">
    <text evidence="2">The sequence shown here is derived from an EMBL/GenBank/DDBJ whole genome shotgun (WGS) entry which is preliminary data.</text>
</comment>
<feature type="region of interest" description="Disordered" evidence="1">
    <location>
        <begin position="238"/>
        <end position="278"/>
    </location>
</feature>
<dbReference type="Proteomes" id="UP001234178">
    <property type="component" value="Unassembled WGS sequence"/>
</dbReference>
<proteinExistence type="predicted"/>
<accession>A0ABR0ANA2</accession>
<feature type="compositionally biased region" description="Basic and acidic residues" evidence="1">
    <location>
        <begin position="261"/>
        <end position="278"/>
    </location>
</feature>